<feature type="compositionally biased region" description="Basic residues" evidence="2">
    <location>
        <begin position="308"/>
        <end position="326"/>
    </location>
</feature>
<name>A0AAD1UED0_EUPCR</name>
<protein>
    <submittedName>
        <fullName evidence="3">Uncharacterized protein</fullName>
    </submittedName>
</protein>
<proteinExistence type="predicted"/>
<keyword evidence="4" id="KW-1185">Reference proteome</keyword>
<evidence type="ECO:0000313" key="3">
    <source>
        <dbReference type="EMBL" id="CAI2363578.1"/>
    </source>
</evidence>
<evidence type="ECO:0000313" key="4">
    <source>
        <dbReference type="Proteomes" id="UP001295684"/>
    </source>
</evidence>
<organism evidence="3 4">
    <name type="scientific">Euplotes crassus</name>
    <dbReference type="NCBI Taxonomy" id="5936"/>
    <lineage>
        <taxon>Eukaryota</taxon>
        <taxon>Sar</taxon>
        <taxon>Alveolata</taxon>
        <taxon>Ciliophora</taxon>
        <taxon>Intramacronucleata</taxon>
        <taxon>Spirotrichea</taxon>
        <taxon>Hypotrichia</taxon>
        <taxon>Euplotida</taxon>
        <taxon>Euplotidae</taxon>
        <taxon>Moneuplotes</taxon>
    </lineage>
</organism>
<gene>
    <name evidence="3" type="ORF">ECRASSUSDP1_LOCUS4914</name>
</gene>
<feature type="coiled-coil region" evidence="1">
    <location>
        <begin position="106"/>
        <end position="178"/>
    </location>
</feature>
<dbReference type="Proteomes" id="UP001295684">
    <property type="component" value="Unassembled WGS sequence"/>
</dbReference>
<sequence>MENKEHPFKISLHQIDSIEFVEEADIPQIQGNLQNSDSSSGSFDLVRDLSEVPDTFLGIIDKGIEDISTQAVAPPEPTLDPSFGKYVKYKHFNKVFKENCSLSQEINTLKNNITKMSTENKTLTKNIAVMKSSITTTDNSAEHQARISACTDAIKRTQKDLKKTEKDLNAQIKNFEEKSLQIRCLYQKIKKEVFSNTDLAEVRLLPEGRRVLKLLDSMEDVMAKDYHYAVKLAHDPQEDNQDTEKEIASIIHAREKLTMTEYQIKNSHWTLGRLMTWKERLEFGKQLKSMNFGTELIDQGNFSNTSIKPKKGKKKNATRSLTKRASMKTMPQKNMTENSSKKLLPTILKKSNKAKEKSKFRRVQSAFISRKKRYWKGISKMG</sequence>
<feature type="region of interest" description="Disordered" evidence="2">
    <location>
        <begin position="303"/>
        <end position="359"/>
    </location>
</feature>
<comment type="caution">
    <text evidence="3">The sequence shown here is derived from an EMBL/GenBank/DDBJ whole genome shotgun (WGS) entry which is preliminary data.</text>
</comment>
<keyword evidence="1" id="KW-0175">Coiled coil</keyword>
<feature type="compositionally biased region" description="Polar residues" evidence="2">
    <location>
        <begin position="329"/>
        <end position="338"/>
    </location>
</feature>
<evidence type="ECO:0000256" key="1">
    <source>
        <dbReference type="SAM" id="Coils"/>
    </source>
</evidence>
<reference evidence="3" key="1">
    <citation type="submission" date="2023-07" db="EMBL/GenBank/DDBJ databases">
        <authorList>
            <consortium name="AG Swart"/>
            <person name="Singh M."/>
            <person name="Singh A."/>
            <person name="Seah K."/>
            <person name="Emmerich C."/>
        </authorList>
    </citation>
    <scope>NUCLEOTIDE SEQUENCE</scope>
    <source>
        <strain evidence="3">DP1</strain>
    </source>
</reference>
<dbReference type="EMBL" id="CAMPGE010004733">
    <property type="protein sequence ID" value="CAI2363578.1"/>
    <property type="molecule type" value="Genomic_DNA"/>
</dbReference>
<feature type="compositionally biased region" description="Basic residues" evidence="2">
    <location>
        <begin position="350"/>
        <end position="359"/>
    </location>
</feature>
<accession>A0AAD1UED0</accession>
<evidence type="ECO:0000256" key="2">
    <source>
        <dbReference type="SAM" id="MobiDB-lite"/>
    </source>
</evidence>
<dbReference type="AlphaFoldDB" id="A0AAD1UED0"/>